<accession>A0ABY1KUT0</accession>
<dbReference type="PROSITE" id="PS51257">
    <property type="entry name" value="PROKAR_LIPOPROTEIN"/>
    <property type="match status" value="1"/>
</dbReference>
<gene>
    <name evidence="2" type="ORF">SAMN05421766_104119</name>
</gene>
<name>A0ABY1KUT0_9FLAO</name>
<feature type="signal peptide" evidence="1">
    <location>
        <begin position="1"/>
        <end position="32"/>
    </location>
</feature>
<organism evidence="2 3">
    <name type="scientific">Zobellia uliginosa</name>
    <dbReference type="NCBI Taxonomy" id="143224"/>
    <lineage>
        <taxon>Bacteria</taxon>
        <taxon>Pseudomonadati</taxon>
        <taxon>Bacteroidota</taxon>
        <taxon>Flavobacteriia</taxon>
        <taxon>Flavobacteriales</taxon>
        <taxon>Flavobacteriaceae</taxon>
        <taxon>Zobellia</taxon>
    </lineage>
</organism>
<proteinExistence type="predicted"/>
<evidence type="ECO:0000256" key="1">
    <source>
        <dbReference type="SAM" id="SignalP"/>
    </source>
</evidence>
<dbReference type="Pfam" id="PF15418">
    <property type="entry name" value="DUF4625"/>
    <property type="match status" value="2"/>
</dbReference>
<dbReference type="Proteomes" id="UP000185728">
    <property type="component" value="Unassembled WGS sequence"/>
</dbReference>
<evidence type="ECO:0000313" key="3">
    <source>
        <dbReference type="Proteomes" id="UP000185728"/>
    </source>
</evidence>
<protein>
    <recommendedName>
        <fullName evidence="4">Protein containing PKD domain-containing protein</fullName>
    </recommendedName>
</protein>
<sequence>MKYNTQSKSKMKANFKLSIFFASLILFFSACSSDDENPGLAAPVISDFEYGAGSEHSTDRVAYKGSDIHLEAAITAEAVVKSISVDIHSDDVTPAEGEVEWHFEQNYTDATYLVKNPTFHEHIDVPTDIPAGEYHIVLTVTDEMGNSTEAEAHLQILDVIAISDFSMDESVVRGEDFHVEFQISAIHGIHELMVDVHAHGLTVGDGEVEWDGEFNYGEKYHEETDVEFHEHIDVPVSAPVGEYHIKFTITDEEGNTFDYDEHIDVVAP</sequence>
<keyword evidence="3" id="KW-1185">Reference proteome</keyword>
<evidence type="ECO:0008006" key="4">
    <source>
        <dbReference type="Google" id="ProtNLM"/>
    </source>
</evidence>
<evidence type="ECO:0000313" key="2">
    <source>
        <dbReference type="EMBL" id="SIS81573.1"/>
    </source>
</evidence>
<feature type="chain" id="PRO_5046760195" description="Protein containing PKD domain-containing protein" evidence="1">
    <location>
        <begin position="33"/>
        <end position="268"/>
    </location>
</feature>
<dbReference type="InterPro" id="IPR027829">
    <property type="entry name" value="DUF4625"/>
</dbReference>
<keyword evidence="1" id="KW-0732">Signal</keyword>
<dbReference type="EMBL" id="FTOB01000004">
    <property type="protein sequence ID" value="SIS81573.1"/>
    <property type="molecule type" value="Genomic_DNA"/>
</dbReference>
<reference evidence="2 3" key="1">
    <citation type="submission" date="2017-01" db="EMBL/GenBank/DDBJ databases">
        <authorList>
            <person name="Varghese N."/>
            <person name="Submissions S."/>
        </authorList>
    </citation>
    <scope>NUCLEOTIDE SEQUENCE [LARGE SCALE GENOMIC DNA]</scope>
    <source>
        <strain evidence="2 3">DSM 2061</strain>
    </source>
</reference>
<comment type="caution">
    <text evidence="2">The sequence shown here is derived from an EMBL/GenBank/DDBJ whole genome shotgun (WGS) entry which is preliminary data.</text>
</comment>